<dbReference type="InterPro" id="IPR003715">
    <property type="entry name" value="Poly_export_N"/>
</dbReference>
<evidence type="ECO:0000256" key="3">
    <source>
        <dbReference type="ARBA" id="ARBA00022448"/>
    </source>
</evidence>
<evidence type="ECO:0000256" key="11">
    <source>
        <dbReference type="ARBA" id="ARBA00023136"/>
    </source>
</evidence>
<reference evidence="19 21" key="2">
    <citation type="submission" date="2018-07" db="EMBL/GenBank/DDBJ databases">
        <title>Genomic and Epidemiologic Investigation of an Indolent Hospital Outbreak.</title>
        <authorList>
            <person name="Johnson R.C."/>
            <person name="Deming C."/>
            <person name="Conlan S."/>
            <person name="Zellmer C.J."/>
            <person name="Michelin A.V."/>
            <person name="Lee-Lin S."/>
            <person name="Thomas P.J."/>
            <person name="Park M."/>
            <person name="Weingarten R.A."/>
            <person name="Less J."/>
            <person name="Dekker J.P."/>
            <person name="Frank K.M."/>
            <person name="Musser K.A."/>
            <person name="Mcquiston J.R."/>
            <person name="Henderson D.K."/>
            <person name="Lau A.F."/>
            <person name="Palmore T.N."/>
            <person name="Segre J.A."/>
        </authorList>
    </citation>
    <scope>NUCLEOTIDE SEQUENCE [LARGE SCALE GENOMIC DNA]</scope>
    <source>
        <strain evidence="19 21">SK-NIH.Env6_1116</strain>
    </source>
</reference>
<dbReference type="GO" id="GO:0015159">
    <property type="term" value="F:polysaccharide transmembrane transporter activity"/>
    <property type="evidence" value="ECO:0007669"/>
    <property type="project" value="InterPro"/>
</dbReference>
<dbReference type="EMBL" id="CP023741">
    <property type="protein sequence ID" value="ATI78573.1"/>
    <property type="molecule type" value="Genomic_DNA"/>
</dbReference>
<dbReference type="PANTHER" id="PTHR33619:SF3">
    <property type="entry name" value="POLYSACCHARIDE EXPORT PROTEIN GFCE-RELATED"/>
    <property type="match status" value="1"/>
</dbReference>
<keyword evidence="14" id="KW-0449">Lipoprotein</keyword>
<keyword evidence="13" id="KW-0998">Cell outer membrane</keyword>
<name>A0A291MTX3_SPHYA</name>
<dbReference type="Pfam" id="PF02563">
    <property type="entry name" value="Poly_export"/>
    <property type="match status" value="1"/>
</dbReference>
<gene>
    <name evidence="18" type="ORF">A6768_00230</name>
    <name evidence="19" type="ORF">DAH51_02635</name>
</gene>
<evidence type="ECO:0000256" key="10">
    <source>
        <dbReference type="ARBA" id="ARBA00023114"/>
    </source>
</evidence>
<evidence type="ECO:0000259" key="15">
    <source>
        <dbReference type="Pfam" id="PF02563"/>
    </source>
</evidence>
<feature type="domain" description="SLBB" evidence="17">
    <location>
        <begin position="275"/>
        <end position="362"/>
    </location>
</feature>
<keyword evidence="3" id="KW-0813">Transport</keyword>
<keyword evidence="11" id="KW-0472">Membrane</keyword>
<evidence type="ECO:0000256" key="6">
    <source>
        <dbReference type="ARBA" id="ARBA00022692"/>
    </source>
</evidence>
<sequence length="392" mass="41711">MKSGAKQQIMAAQIRYFRRGAALTAIALTAACSSVPSSGPTAGQLFDKERVEASKIGFSIIDVSSDSIPAPELGELGTTATLEQLTANGRIDLLGPGDVLQVNIYEVGVSLFGSGMTIGGGGDRMDTSAKDQSLNGVTVDEQGYISLPYIGRIQAAGRTTDDVRRAIIAGLRGKSQAPQALVTVKENVTNTVTVGGLVSDPGRQRLSLARERILDVVAAAGGLKEPATQSTAILRFTRAGRTAETYLAQLVPGSAADLQLLGGDRIEILERARSFTVFGAAGKVSEVKFEKANLSLSDAVARGGGPDAQQADPANIFIFRYQQDAAAPEGEKPLVYRLDMTRPSSYFLSQRFMMHDKDVIYVANARANQTRKVVEIFNLLTSPFIQARAVTR</sequence>
<dbReference type="InterPro" id="IPR049712">
    <property type="entry name" value="Poly_export"/>
</dbReference>
<dbReference type="AlphaFoldDB" id="A0A291MTX3"/>
<comment type="subcellular location">
    <subcellularLocation>
        <location evidence="1">Cell outer membrane</location>
        <topology evidence="1">Multi-pass membrane protein</topology>
    </subcellularLocation>
</comment>
<feature type="domain" description="Polysaccharide export protein N-terminal" evidence="15">
    <location>
        <begin position="93"/>
        <end position="185"/>
    </location>
</feature>
<evidence type="ECO:0000256" key="1">
    <source>
        <dbReference type="ARBA" id="ARBA00004571"/>
    </source>
</evidence>
<dbReference type="InterPro" id="IPR054765">
    <property type="entry name" value="SLBB_dom"/>
</dbReference>
<dbReference type="GO" id="GO:0015288">
    <property type="term" value="F:porin activity"/>
    <property type="evidence" value="ECO:0007669"/>
    <property type="project" value="UniProtKB-KW"/>
</dbReference>
<dbReference type="KEGG" id="sya:A6768_00230"/>
<evidence type="ECO:0000256" key="13">
    <source>
        <dbReference type="ARBA" id="ARBA00023237"/>
    </source>
</evidence>
<keyword evidence="12" id="KW-0564">Palmitate</keyword>
<dbReference type="PANTHER" id="PTHR33619">
    <property type="entry name" value="POLYSACCHARIDE EXPORT PROTEIN GFCE-RELATED"/>
    <property type="match status" value="1"/>
</dbReference>
<evidence type="ECO:0000256" key="14">
    <source>
        <dbReference type="ARBA" id="ARBA00023288"/>
    </source>
</evidence>
<evidence type="ECO:0000256" key="9">
    <source>
        <dbReference type="ARBA" id="ARBA00023065"/>
    </source>
</evidence>
<dbReference type="Gene3D" id="3.10.560.10">
    <property type="entry name" value="Outer membrane lipoprotein wza domain like"/>
    <property type="match status" value="2"/>
</dbReference>
<dbReference type="RefSeq" id="WP_097382202.1">
    <property type="nucleotide sequence ID" value="NZ_CP023741.1"/>
</dbReference>
<dbReference type="GO" id="GO:0006811">
    <property type="term" value="P:monoatomic ion transport"/>
    <property type="evidence" value="ECO:0007669"/>
    <property type="project" value="UniProtKB-KW"/>
</dbReference>
<evidence type="ECO:0000313" key="21">
    <source>
        <dbReference type="Proteomes" id="UP000287401"/>
    </source>
</evidence>
<dbReference type="Pfam" id="PF10531">
    <property type="entry name" value="SLBB"/>
    <property type="match status" value="1"/>
</dbReference>
<evidence type="ECO:0000256" key="8">
    <source>
        <dbReference type="ARBA" id="ARBA00023047"/>
    </source>
</evidence>
<evidence type="ECO:0000256" key="4">
    <source>
        <dbReference type="ARBA" id="ARBA00022452"/>
    </source>
</evidence>
<feature type="domain" description="Soluble ligand binding" evidence="16">
    <location>
        <begin position="192"/>
        <end position="238"/>
    </location>
</feature>
<dbReference type="GO" id="GO:0046930">
    <property type="term" value="C:pore complex"/>
    <property type="evidence" value="ECO:0007669"/>
    <property type="project" value="UniProtKB-KW"/>
</dbReference>
<dbReference type="InterPro" id="IPR019554">
    <property type="entry name" value="Soluble_ligand-bd"/>
</dbReference>
<dbReference type="Proteomes" id="UP000287401">
    <property type="component" value="Unassembled WGS sequence"/>
</dbReference>
<dbReference type="GeneID" id="57775255"/>
<evidence type="ECO:0000313" key="20">
    <source>
        <dbReference type="Proteomes" id="UP000219422"/>
    </source>
</evidence>
<evidence type="ECO:0000313" key="18">
    <source>
        <dbReference type="EMBL" id="ATI78573.1"/>
    </source>
</evidence>
<keyword evidence="8" id="KW-0625">Polysaccharide transport</keyword>
<reference evidence="18 20" key="1">
    <citation type="submission" date="2017-10" db="EMBL/GenBank/DDBJ databases">
        <title>Sphingobium yanoikuyae S72.</title>
        <authorList>
            <person name="Sanchez E."/>
            <person name="Bustos P."/>
            <person name="Mendoza P."/>
            <person name="Guo X."/>
            <person name="Mendoza A."/>
        </authorList>
    </citation>
    <scope>NUCLEOTIDE SEQUENCE [LARGE SCALE GENOMIC DNA]</scope>
    <source>
        <strain evidence="18 20">S72</strain>
    </source>
</reference>
<evidence type="ECO:0000256" key="7">
    <source>
        <dbReference type="ARBA" id="ARBA00022729"/>
    </source>
</evidence>
<dbReference type="Gene3D" id="3.30.1950.10">
    <property type="entry name" value="wza like domain"/>
    <property type="match status" value="1"/>
</dbReference>
<keyword evidence="4" id="KW-1134">Transmembrane beta strand</keyword>
<keyword evidence="5" id="KW-0762">Sugar transport</keyword>
<dbReference type="PROSITE" id="PS51257">
    <property type="entry name" value="PROKAR_LIPOPROTEIN"/>
    <property type="match status" value="1"/>
</dbReference>
<evidence type="ECO:0000256" key="12">
    <source>
        <dbReference type="ARBA" id="ARBA00023139"/>
    </source>
</evidence>
<protein>
    <submittedName>
        <fullName evidence="18">Polysaccharide export protein</fullName>
    </submittedName>
</protein>
<accession>A0A291MTX3</accession>
<evidence type="ECO:0000256" key="2">
    <source>
        <dbReference type="ARBA" id="ARBA00009450"/>
    </source>
</evidence>
<evidence type="ECO:0000313" key="19">
    <source>
        <dbReference type="EMBL" id="RSU61508.1"/>
    </source>
</evidence>
<dbReference type="EMBL" id="QRAL01000002">
    <property type="protein sequence ID" value="RSU61508.1"/>
    <property type="molecule type" value="Genomic_DNA"/>
</dbReference>
<dbReference type="Proteomes" id="UP000219422">
    <property type="component" value="Chromosome"/>
</dbReference>
<keyword evidence="6" id="KW-0812">Transmembrane</keyword>
<evidence type="ECO:0000259" key="17">
    <source>
        <dbReference type="Pfam" id="PF22461"/>
    </source>
</evidence>
<keyword evidence="7" id="KW-0732">Signal</keyword>
<organism evidence="18 20">
    <name type="scientific">Sphingobium yanoikuyae</name>
    <name type="common">Sphingomonas yanoikuyae</name>
    <dbReference type="NCBI Taxonomy" id="13690"/>
    <lineage>
        <taxon>Bacteria</taxon>
        <taxon>Pseudomonadati</taxon>
        <taxon>Pseudomonadota</taxon>
        <taxon>Alphaproteobacteria</taxon>
        <taxon>Sphingomonadales</taxon>
        <taxon>Sphingomonadaceae</taxon>
        <taxon>Sphingobium</taxon>
    </lineage>
</organism>
<keyword evidence="9" id="KW-0406">Ion transport</keyword>
<dbReference type="Pfam" id="PF22461">
    <property type="entry name" value="SLBB_2"/>
    <property type="match status" value="1"/>
</dbReference>
<dbReference type="GO" id="GO:0009279">
    <property type="term" value="C:cell outer membrane"/>
    <property type="evidence" value="ECO:0007669"/>
    <property type="project" value="UniProtKB-SubCell"/>
</dbReference>
<evidence type="ECO:0000256" key="5">
    <source>
        <dbReference type="ARBA" id="ARBA00022597"/>
    </source>
</evidence>
<keyword evidence="10" id="KW-0626">Porin</keyword>
<evidence type="ECO:0000259" key="16">
    <source>
        <dbReference type="Pfam" id="PF10531"/>
    </source>
</evidence>
<comment type="similarity">
    <text evidence="2">Belongs to the BexD/CtrA/VexA family.</text>
</comment>
<proteinExistence type="inferred from homology"/>